<protein>
    <recommendedName>
        <fullName evidence="3">DUF7937 domain-containing protein</fullName>
    </recommendedName>
</protein>
<feature type="transmembrane region" description="Helical" evidence="2">
    <location>
        <begin position="245"/>
        <end position="267"/>
    </location>
</feature>
<feature type="transmembrane region" description="Helical" evidence="2">
    <location>
        <begin position="39"/>
        <end position="59"/>
    </location>
</feature>
<feature type="transmembrane region" description="Helical" evidence="2">
    <location>
        <begin position="326"/>
        <end position="350"/>
    </location>
</feature>
<feature type="transmembrane region" description="Helical" evidence="2">
    <location>
        <begin position="65"/>
        <end position="88"/>
    </location>
</feature>
<feature type="compositionally biased region" description="Low complexity" evidence="1">
    <location>
        <begin position="11"/>
        <end position="23"/>
    </location>
</feature>
<feature type="transmembrane region" description="Helical" evidence="2">
    <location>
        <begin position="362"/>
        <end position="380"/>
    </location>
</feature>
<dbReference type="Proteomes" id="UP000192284">
    <property type="component" value="Unassembled WGS sequence"/>
</dbReference>
<feature type="transmembrane region" description="Helical" evidence="2">
    <location>
        <begin position="435"/>
        <end position="457"/>
    </location>
</feature>
<feature type="region of interest" description="Disordered" evidence="1">
    <location>
        <begin position="1"/>
        <end position="26"/>
    </location>
</feature>
<reference evidence="4 5" key="1">
    <citation type="submission" date="2017-02" db="EMBL/GenBank/DDBJ databases">
        <title>The new phylogeny of genus Mycobacterium.</title>
        <authorList>
            <person name="Tortoli E."/>
            <person name="Trovato A."/>
            <person name="Cirillo D.M."/>
        </authorList>
    </citation>
    <scope>NUCLEOTIDE SEQUENCE [LARGE SCALE GENOMIC DNA]</scope>
    <source>
        <strain evidence="4 5">DSM 45057</strain>
    </source>
</reference>
<evidence type="ECO:0000256" key="1">
    <source>
        <dbReference type="SAM" id="MobiDB-lite"/>
    </source>
</evidence>
<gene>
    <name evidence="4" type="ORF">BST12_10535</name>
</gene>
<proteinExistence type="predicted"/>
<feature type="domain" description="DUF7937" evidence="3">
    <location>
        <begin position="36"/>
        <end position="458"/>
    </location>
</feature>
<evidence type="ECO:0000259" key="3">
    <source>
        <dbReference type="Pfam" id="PF25592"/>
    </source>
</evidence>
<dbReference type="EMBL" id="MVHE01000012">
    <property type="protein sequence ID" value="ORA21844.1"/>
    <property type="molecule type" value="Genomic_DNA"/>
</dbReference>
<evidence type="ECO:0000313" key="4">
    <source>
        <dbReference type="EMBL" id="ORA21844.1"/>
    </source>
</evidence>
<comment type="caution">
    <text evidence="4">The sequence shown here is derived from an EMBL/GenBank/DDBJ whole genome shotgun (WGS) entry which is preliminary data.</text>
</comment>
<dbReference type="Pfam" id="PF25592">
    <property type="entry name" value="DUF7937"/>
    <property type="match status" value="1"/>
</dbReference>
<feature type="transmembrane region" description="Helical" evidence="2">
    <location>
        <begin position="287"/>
        <end position="306"/>
    </location>
</feature>
<evidence type="ECO:0000256" key="2">
    <source>
        <dbReference type="SAM" id="Phobius"/>
    </source>
</evidence>
<name>A0A1W9ZVS4_MYCAN</name>
<dbReference type="InterPro" id="IPR057697">
    <property type="entry name" value="DUF7937"/>
</dbReference>
<keyword evidence="5" id="KW-1185">Reference proteome</keyword>
<feature type="transmembrane region" description="Helical" evidence="2">
    <location>
        <begin position="139"/>
        <end position="158"/>
    </location>
</feature>
<feature type="region of interest" description="Disordered" evidence="1">
    <location>
        <begin position="464"/>
        <end position="554"/>
    </location>
</feature>
<dbReference type="AlphaFoldDB" id="A0A1W9ZVS4"/>
<feature type="transmembrane region" description="Helical" evidence="2">
    <location>
        <begin position="392"/>
        <end position="415"/>
    </location>
</feature>
<evidence type="ECO:0000313" key="5">
    <source>
        <dbReference type="Proteomes" id="UP000192284"/>
    </source>
</evidence>
<feature type="compositionally biased region" description="Basic residues" evidence="1">
    <location>
        <begin position="464"/>
        <end position="477"/>
    </location>
</feature>
<feature type="transmembrane region" description="Helical" evidence="2">
    <location>
        <begin position="100"/>
        <end position="119"/>
    </location>
</feature>
<organism evidence="4 5">
    <name type="scientific">Mycobacterium angelicum</name>
    <dbReference type="NCBI Taxonomy" id="470074"/>
    <lineage>
        <taxon>Bacteria</taxon>
        <taxon>Bacillati</taxon>
        <taxon>Actinomycetota</taxon>
        <taxon>Actinomycetes</taxon>
        <taxon>Mycobacteriales</taxon>
        <taxon>Mycobacteriaceae</taxon>
        <taxon>Mycobacterium</taxon>
    </lineage>
</organism>
<feature type="transmembrane region" description="Helical" evidence="2">
    <location>
        <begin position="212"/>
        <end position="233"/>
    </location>
</feature>
<accession>A0A1W9ZVS4</accession>
<feature type="transmembrane region" description="Helical" evidence="2">
    <location>
        <begin position="170"/>
        <end position="192"/>
    </location>
</feature>
<keyword evidence="2" id="KW-0472">Membrane</keyword>
<keyword evidence="2" id="KW-1133">Transmembrane helix</keyword>
<sequence>MSLSSDETPTGPIAGAQARQAPAGPIPEPIRKQNSIRDATAGVLLVLALAFPWNLYFGLRIPGSSVVIWVVLLVVTLLSLAALVVTRLRANPASAGRLRLWLNIPYQLLIWAFIGYDAFQTIRSGGTVHVPGGVGPGAWLGVAGSLLSAQPVFAAPIADDDDYTHRRLRSARLIGYASMFGAALSSGFNLCWRVRFALQGSDNSVAFGKQNIAVLVTAVVYGAVALAAVLVASRWIMRGDKPSRLAALALGASTLVAGVIVWLLPIGREVDAFHGIAQNTSTAGVGYEGYLAWAAGAALFAPLTLFSSANTRFDKDVWRTAIRKGLLLIVIWAFSSVLMRITDLLVAVVLDYPFSRYDSMTLAAFDVATAALALWLYFNLTNEALRARLVSLLCGLLFSLTICRVILGVMLAPRFQDNPGGSGNPVYGNNLAQQITSTFDVVLCGLALCVVAAVIVAGRIRRPRRAQGPRHPRRPRPGRPAPVGGQSQIRSGAAVPSEAQTTKFGAPVPAMTATAVDDDDAPTTDLSRPAPSPRIFRPGESAPPSRPKIFRRPS</sequence>
<keyword evidence="2" id="KW-0812">Transmembrane</keyword>